<dbReference type="EMBL" id="ADAS02000619">
    <property type="protein sequence ID" value="OAV87061.1"/>
    <property type="molecule type" value="Genomic_DNA"/>
</dbReference>
<reference evidence="2" key="4">
    <citation type="submission" date="2025-05" db="UniProtKB">
        <authorList>
            <consortium name="EnsemblFungi"/>
        </authorList>
    </citation>
    <scope>IDENTIFICATION</scope>
    <source>
        <strain evidence="2">isolate 1-1 / race 1 (BBBD)</strain>
    </source>
</reference>
<reference evidence="1" key="2">
    <citation type="submission" date="2016-05" db="EMBL/GenBank/DDBJ databases">
        <title>Comparative analysis highlights variable genome content of wheat rusts and divergence of the mating loci.</title>
        <authorList>
            <person name="Cuomo C.A."/>
            <person name="Bakkeren G."/>
            <person name="Szabo L."/>
            <person name="Khalil H."/>
            <person name="Joly D."/>
            <person name="Goldberg J."/>
            <person name="Young S."/>
            <person name="Zeng Q."/>
            <person name="Fellers J."/>
        </authorList>
    </citation>
    <scope>NUCLEOTIDE SEQUENCE [LARGE SCALE GENOMIC DNA]</scope>
    <source>
        <strain evidence="1">1-1 BBBD Race 1</strain>
    </source>
</reference>
<evidence type="ECO:0008006" key="4">
    <source>
        <dbReference type="Google" id="ProtNLM"/>
    </source>
</evidence>
<accession>A0A180G323</accession>
<protein>
    <recommendedName>
        <fullName evidence="4">Helicase C-terminal domain-containing protein</fullName>
    </recommendedName>
</protein>
<sequence>MIGRCGRGGNAGLAILFVEPVRRNGKNNVPDFTNHEVQNDDDRMDALAITPVCLRVCFAIDNMLGYIPLSNEDPNVKREIAREVYVRFTPCKCSNCRILTPEAVSRLIHVTQNSFDDSIIDPERIPVIEFNIPFQRVQSEVVYRISKGPLTNCLEDLSKFLVAEFDSYFYRHFDREVTRHRPHKFFNIEYKARAFVTASEDSQPFNILERLIGKEAIDGQIQFFQNCIAKFQSGNHHLEQLENEKIKEQTEAAKKNPTTWTRFFLCSSGVKRQRPTVT</sequence>
<proteinExistence type="predicted"/>
<organism evidence="1">
    <name type="scientific">Puccinia triticina (isolate 1-1 / race 1 (BBBD))</name>
    <name type="common">Brown leaf rust fungus</name>
    <dbReference type="NCBI Taxonomy" id="630390"/>
    <lineage>
        <taxon>Eukaryota</taxon>
        <taxon>Fungi</taxon>
        <taxon>Dikarya</taxon>
        <taxon>Basidiomycota</taxon>
        <taxon>Pucciniomycotina</taxon>
        <taxon>Pucciniomycetes</taxon>
        <taxon>Pucciniales</taxon>
        <taxon>Pucciniaceae</taxon>
        <taxon>Puccinia</taxon>
    </lineage>
</organism>
<evidence type="ECO:0000313" key="2">
    <source>
        <dbReference type="EnsemblFungi" id="PTTG_10350-t43_1-p1"/>
    </source>
</evidence>
<dbReference type="Proteomes" id="UP000005240">
    <property type="component" value="Unassembled WGS sequence"/>
</dbReference>
<gene>
    <name evidence="1" type="ORF">PTTG_10350</name>
</gene>
<keyword evidence="3" id="KW-1185">Reference proteome</keyword>
<evidence type="ECO:0000313" key="3">
    <source>
        <dbReference type="Proteomes" id="UP000005240"/>
    </source>
</evidence>
<dbReference type="VEuPathDB" id="FungiDB:PTTG_10350"/>
<reference evidence="2 3" key="3">
    <citation type="journal article" date="2017" name="G3 (Bethesda)">
        <title>Comparative analysis highlights variable genome content of wheat rusts and divergence of the mating loci.</title>
        <authorList>
            <person name="Cuomo C.A."/>
            <person name="Bakkeren G."/>
            <person name="Khalil H.B."/>
            <person name="Panwar V."/>
            <person name="Joly D."/>
            <person name="Linning R."/>
            <person name="Sakthikumar S."/>
            <person name="Song X."/>
            <person name="Adiconis X."/>
            <person name="Fan L."/>
            <person name="Goldberg J.M."/>
            <person name="Levin J.Z."/>
            <person name="Young S."/>
            <person name="Zeng Q."/>
            <person name="Anikster Y."/>
            <person name="Bruce M."/>
            <person name="Wang M."/>
            <person name="Yin C."/>
            <person name="McCallum B."/>
            <person name="Szabo L.J."/>
            <person name="Hulbert S."/>
            <person name="Chen X."/>
            <person name="Fellers J.P."/>
        </authorList>
    </citation>
    <scope>NUCLEOTIDE SEQUENCE</scope>
    <source>
        <strain evidence="2">isolate 1-1 / race 1 (BBBD)</strain>
        <strain evidence="3">Isolate 1-1 / race 1 (BBBD)</strain>
    </source>
</reference>
<evidence type="ECO:0000313" key="1">
    <source>
        <dbReference type="EMBL" id="OAV87061.1"/>
    </source>
</evidence>
<dbReference type="AlphaFoldDB" id="A0A180G323"/>
<dbReference type="OrthoDB" id="2507066at2759"/>
<reference evidence="1" key="1">
    <citation type="submission" date="2009-11" db="EMBL/GenBank/DDBJ databases">
        <authorList>
            <consortium name="The Broad Institute Genome Sequencing Platform"/>
            <person name="Ward D."/>
            <person name="Feldgarden M."/>
            <person name="Earl A."/>
            <person name="Young S.K."/>
            <person name="Zeng Q."/>
            <person name="Koehrsen M."/>
            <person name="Alvarado L."/>
            <person name="Berlin A."/>
            <person name="Bochicchio J."/>
            <person name="Borenstein D."/>
            <person name="Chapman S.B."/>
            <person name="Chen Z."/>
            <person name="Engels R."/>
            <person name="Freedman E."/>
            <person name="Gellesch M."/>
            <person name="Goldberg J."/>
            <person name="Griggs A."/>
            <person name="Gujja S."/>
            <person name="Heilman E."/>
            <person name="Heiman D."/>
            <person name="Hepburn T."/>
            <person name="Howarth C."/>
            <person name="Jen D."/>
            <person name="Larson L."/>
            <person name="Lewis B."/>
            <person name="Mehta T."/>
            <person name="Park D."/>
            <person name="Pearson M."/>
            <person name="Roberts A."/>
            <person name="Saif S."/>
            <person name="Shea T."/>
            <person name="Shenoy N."/>
            <person name="Sisk P."/>
            <person name="Stolte C."/>
            <person name="Sykes S."/>
            <person name="Thomson T."/>
            <person name="Walk T."/>
            <person name="White J."/>
            <person name="Yandava C."/>
            <person name="Izard J."/>
            <person name="Baranova O.V."/>
            <person name="Blanton J.M."/>
            <person name="Tanner A.C."/>
            <person name="Dewhirst F.E."/>
            <person name="Haas B."/>
            <person name="Nusbaum C."/>
            <person name="Birren B."/>
        </authorList>
    </citation>
    <scope>NUCLEOTIDE SEQUENCE [LARGE SCALE GENOMIC DNA]</scope>
    <source>
        <strain evidence="1">1-1 BBBD Race 1</strain>
    </source>
</reference>
<name>A0A180G323_PUCT1</name>
<dbReference type="EnsemblFungi" id="PTTG_10350-t43_1">
    <property type="protein sequence ID" value="PTTG_10350-t43_1-p1"/>
    <property type="gene ID" value="PTTG_10350"/>
</dbReference>